<evidence type="ECO:0000313" key="4">
    <source>
        <dbReference type="Proteomes" id="UP000664545"/>
    </source>
</evidence>
<evidence type="ECO:0000259" key="2">
    <source>
        <dbReference type="PROSITE" id="PS50887"/>
    </source>
</evidence>
<feature type="transmembrane region" description="Helical" evidence="1">
    <location>
        <begin position="40"/>
        <end position="57"/>
    </location>
</feature>
<feature type="transmembrane region" description="Helical" evidence="1">
    <location>
        <begin position="134"/>
        <end position="151"/>
    </location>
</feature>
<dbReference type="SMART" id="SM00267">
    <property type="entry name" value="GGDEF"/>
    <property type="match status" value="1"/>
</dbReference>
<gene>
    <name evidence="3" type="ORF">JYB65_07855</name>
</gene>
<keyword evidence="4" id="KW-1185">Reference proteome</keyword>
<name>A0A939D9K6_CLOAM</name>
<dbReference type="CDD" id="cd01949">
    <property type="entry name" value="GGDEF"/>
    <property type="match status" value="1"/>
</dbReference>
<dbReference type="PROSITE" id="PS50887">
    <property type="entry name" value="GGDEF"/>
    <property type="match status" value="1"/>
</dbReference>
<dbReference type="InterPro" id="IPR000160">
    <property type="entry name" value="GGDEF_dom"/>
</dbReference>
<dbReference type="GO" id="GO:0052621">
    <property type="term" value="F:diguanylate cyclase activity"/>
    <property type="evidence" value="ECO:0007669"/>
    <property type="project" value="TreeGrafter"/>
</dbReference>
<sequence>MNVVTCIQNTIKANINLIVDTIWVNNSIMNEITLMNFKRISYFSVIGMIVNLTSIVVLNLNAEIEDQILMEWRKGIIISHSVLFIIFAVTGIWCFLIREKEKANFSMRFIQGFININTFIFGTIITFIDQLVTTNITPFLVACTITGAVFLMRPVFALILYLAAYAGFHYTIGLAQLSPIILLSDRINAITAIGIGFCISLIMWQTNKSSIIQKRVISTQQEVLEQSNLKLQTLAFYDSLTGLYSRRKFEELLQSEIYDILHHEHESCLIISDIDFFKEINDNYGHPIGDMVIKQMASLLKKNVRKTDSVARWGGDEFLILLPHTSTVEGTEIAEKLRKTIEKKAFFIKEKDIQVTSSFGVAGLKIDTTDTLEFAYKDADKALYSAKEKGRNRVETA</sequence>
<dbReference type="NCBIfam" id="TIGR00254">
    <property type="entry name" value="GGDEF"/>
    <property type="match status" value="1"/>
</dbReference>
<dbReference type="PANTHER" id="PTHR45138:SF9">
    <property type="entry name" value="DIGUANYLATE CYCLASE DGCM-RELATED"/>
    <property type="match status" value="1"/>
</dbReference>
<dbReference type="InterPro" id="IPR029787">
    <property type="entry name" value="Nucleotide_cyclase"/>
</dbReference>
<evidence type="ECO:0000313" key="3">
    <source>
        <dbReference type="EMBL" id="MBN7773273.1"/>
    </source>
</evidence>
<feature type="transmembrane region" description="Helical" evidence="1">
    <location>
        <begin position="109"/>
        <end position="128"/>
    </location>
</feature>
<evidence type="ECO:0000256" key="1">
    <source>
        <dbReference type="SAM" id="Phobius"/>
    </source>
</evidence>
<dbReference type="Pfam" id="PF00990">
    <property type="entry name" value="GGDEF"/>
    <property type="match status" value="1"/>
</dbReference>
<dbReference type="InterPro" id="IPR043128">
    <property type="entry name" value="Rev_trsase/Diguanyl_cyclase"/>
</dbReference>
<dbReference type="Proteomes" id="UP000664545">
    <property type="component" value="Unassembled WGS sequence"/>
</dbReference>
<dbReference type="EMBL" id="JAFJZZ010000002">
    <property type="protein sequence ID" value="MBN7773273.1"/>
    <property type="molecule type" value="Genomic_DNA"/>
</dbReference>
<dbReference type="PANTHER" id="PTHR45138">
    <property type="entry name" value="REGULATORY COMPONENTS OF SENSORY TRANSDUCTION SYSTEM"/>
    <property type="match status" value="1"/>
</dbReference>
<dbReference type="InterPro" id="IPR050469">
    <property type="entry name" value="Diguanylate_Cyclase"/>
</dbReference>
<comment type="caution">
    <text evidence="3">The sequence shown here is derived from an EMBL/GenBank/DDBJ whole genome shotgun (WGS) entry which is preliminary data.</text>
</comment>
<feature type="domain" description="GGDEF" evidence="2">
    <location>
        <begin position="265"/>
        <end position="397"/>
    </location>
</feature>
<keyword evidence="1" id="KW-0812">Transmembrane</keyword>
<feature type="transmembrane region" description="Helical" evidence="1">
    <location>
        <begin position="158"/>
        <end position="181"/>
    </location>
</feature>
<proteinExistence type="predicted"/>
<accession>A0A939D9K6</accession>
<keyword evidence="1" id="KW-1133">Transmembrane helix</keyword>
<dbReference type="Gene3D" id="3.30.70.270">
    <property type="match status" value="1"/>
</dbReference>
<feature type="transmembrane region" description="Helical" evidence="1">
    <location>
        <begin position="187"/>
        <end position="204"/>
    </location>
</feature>
<reference evidence="3" key="1">
    <citation type="submission" date="2021-02" db="EMBL/GenBank/DDBJ databases">
        <title>Abyssanaerobacter marinus gen.nov., sp., nov, anaerobic bacterium isolated from the Onnuri vent field of Indian Ocean and suggestion of Mogibacteriaceae fam. nov., and proposal of reclassification of ambiguous this family's genus member.</title>
        <authorList>
            <person name="Kim Y.J."/>
            <person name="Yang J.-A."/>
        </authorList>
    </citation>
    <scope>NUCLEOTIDE SEQUENCE</scope>
    <source>
        <strain evidence="3">DSM 2634</strain>
    </source>
</reference>
<dbReference type="SUPFAM" id="SSF55073">
    <property type="entry name" value="Nucleotide cyclase"/>
    <property type="match status" value="1"/>
</dbReference>
<feature type="transmembrane region" description="Helical" evidence="1">
    <location>
        <begin position="77"/>
        <end position="97"/>
    </location>
</feature>
<protein>
    <submittedName>
        <fullName evidence="3">GGDEF domain-containing protein</fullName>
    </submittedName>
</protein>
<dbReference type="RefSeq" id="WP_206582099.1">
    <property type="nucleotide sequence ID" value="NZ_JAFJZZ010000002.1"/>
</dbReference>
<dbReference type="FunFam" id="3.30.70.270:FF:000001">
    <property type="entry name" value="Diguanylate cyclase domain protein"/>
    <property type="match status" value="1"/>
</dbReference>
<organism evidence="3 4">
    <name type="scientific">Clostridium aminobutyricum</name>
    <dbReference type="NCBI Taxonomy" id="33953"/>
    <lineage>
        <taxon>Bacteria</taxon>
        <taxon>Bacillati</taxon>
        <taxon>Bacillota</taxon>
        <taxon>Clostridia</taxon>
        <taxon>Eubacteriales</taxon>
        <taxon>Clostridiaceae</taxon>
        <taxon>Clostridium</taxon>
    </lineage>
</organism>
<keyword evidence="1" id="KW-0472">Membrane</keyword>
<dbReference type="AlphaFoldDB" id="A0A939D9K6"/>